<dbReference type="InterPro" id="IPR011006">
    <property type="entry name" value="CheY-like_superfamily"/>
</dbReference>
<dbReference type="PROSITE" id="PS50110">
    <property type="entry name" value="RESPONSE_REGULATORY"/>
    <property type="match status" value="1"/>
</dbReference>
<sequence length="136" mass="14612">MSKPPVIAIVDDDEAIREAFSELLDVMGCSCQVFDRAEAFLAAHAPGRFDCLITDVRMPGISGIELIERLKAMGSTMPMIVVTSFDDPVSRSRALEGGAHAYLTKPVTDDVLLQYLKTALPGRDIPSDEDNGSAVG</sequence>
<keyword evidence="4" id="KW-0614">Plasmid</keyword>
<protein>
    <submittedName>
        <fullName evidence="4">Response regulator</fullName>
    </submittedName>
</protein>
<dbReference type="Pfam" id="PF00072">
    <property type="entry name" value="Response_reg"/>
    <property type="match status" value="1"/>
</dbReference>
<dbReference type="EMBL" id="CP102847">
    <property type="protein sequence ID" value="UVF22718.1"/>
    <property type="molecule type" value="Genomic_DNA"/>
</dbReference>
<dbReference type="Gene3D" id="3.40.50.2300">
    <property type="match status" value="1"/>
</dbReference>
<proteinExistence type="predicted"/>
<organism evidence="4 5">
    <name type="scientific">Microvirga terrae</name>
    <dbReference type="NCBI Taxonomy" id="2740529"/>
    <lineage>
        <taxon>Bacteria</taxon>
        <taxon>Pseudomonadati</taxon>
        <taxon>Pseudomonadota</taxon>
        <taxon>Alphaproteobacteria</taxon>
        <taxon>Hyphomicrobiales</taxon>
        <taxon>Methylobacteriaceae</taxon>
        <taxon>Microvirga</taxon>
    </lineage>
</organism>
<dbReference type="InterPro" id="IPR050595">
    <property type="entry name" value="Bact_response_regulator"/>
</dbReference>
<feature type="domain" description="Response regulatory" evidence="3">
    <location>
        <begin position="6"/>
        <end position="120"/>
    </location>
</feature>
<gene>
    <name evidence="4" type="ORF">HPT29_028320</name>
</gene>
<evidence type="ECO:0000256" key="1">
    <source>
        <dbReference type="ARBA" id="ARBA00022553"/>
    </source>
</evidence>
<feature type="modified residue" description="4-aspartylphosphate" evidence="2">
    <location>
        <position position="55"/>
    </location>
</feature>
<geneLocation type="plasmid" evidence="4 5">
    <name>pR24_2</name>
</geneLocation>
<accession>A0ABY5S0C3</accession>
<dbReference type="SUPFAM" id="SSF52172">
    <property type="entry name" value="CheY-like"/>
    <property type="match status" value="1"/>
</dbReference>
<dbReference type="PANTHER" id="PTHR44591">
    <property type="entry name" value="STRESS RESPONSE REGULATOR PROTEIN 1"/>
    <property type="match status" value="1"/>
</dbReference>
<evidence type="ECO:0000313" key="5">
    <source>
        <dbReference type="Proteomes" id="UP001017257"/>
    </source>
</evidence>
<dbReference type="PANTHER" id="PTHR44591:SF25">
    <property type="entry name" value="CHEMOTAXIS TWO-COMPONENT RESPONSE REGULATOR"/>
    <property type="match status" value="1"/>
</dbReference>
<keyword evidence="1 2" id="KW-0597">Phosphoprotein</keyword>
<evidence type="ECO:0000313" key="4">
    <source>
        <dbReference type="EMBL" id="UVF22718.1"/>
    </source>
</evidence>
<dbReference type="RefSeq" id="WP_173949664.1">
    <property type="nucleotide sequence ID" value="NZ_CP102847.1"/>
</dbReference>
<evidence type="ECO:0000256" key="2">
    <source>
        <dbReference type="PROSITE-ProRule" id="PRU00169"/>
    </source>
</evidence>
<reference evidence="4" key="1">
    <citation type="submission" date="2022-08" db="EMBL/GenBank/DDBJ databases">
        <title>Microvirga terrae sp. nov., isolated from soil.</title>
        <authorList>
            <person name="Kim K.H."/>
            <person name="Seo Y.L."/>
            <person name="Kim J.M."/>
            <person name="Lee J.K."/>
            <person name="Han D.M."/>
            <person name="Jeon C.O."/>
        </authorList>
    </citation>
    <scope>NUCLEOTIDE SEQUENCE</scope>
    <source>
        <strain evidence="4">R24</strain>
        <plasmid evidence="4">pR24_2</plasmid>
    </source>
</reference>
<name>A0ABY5S0C3_9HYPH</name>
<dbReference type="SMART" id="SM00448">
    <property type="entry name" value="REC"/>
    <property type="match status" value="1"/>
</dbReference>
<dbReference type="InterPro" id="IPR001789">
    <property type="entry name" value="Sig_transdc_resp-reg_receiver"/>
</dbReference>
<keyword evidence="5" id="KW-1185">Reference proteome</keyword>
<dbReference type="Proteomes" id="UP001017257">
    <property type="component" value="Plasmid pR24_2"/>
</dbReference>
<evidence type="ECO:0000259" key="3">
    <source>
        <dbReference type="PROSITE" id="PS50110"/>
    </source>
</evidence>